<dbReference type="GO" id="GO:0008360">
    <property type="term" value="P:regulation of cell shape"/>
    <property type="evidence" value="ECO:0007669"/>
    <property type="project" value="UniProtKB-KW"/>
</dbReference>
<dbReference type="SUPFAM" id="SSF56601">
    <property type="entry name" value="beta-lactamase/transpeptidase-like"/>
    <property type="match status" value="1"/>
</dbReference>
<evidence type="ECO:0000256" key="5">
    <source>
        <dbReference type="ARBA" id="ARBA00022645"/>
    </source>
</evidence>
<dbReference type="GO" id="GO:0009252">
    <property type="term" value="P:peptidoglycan biosynthetic process"/>
    <property type="evidence" value="ECO:0007669"/>
    <property type="project" value="UniProtKB-UniPathway"/>
</dbReference>
<dbReference type="OrthoDB" id="9795979at2"/>
<evidence type="ECO:0000256" key="10">
    <source>
        <dbReference type="ARBA" id="ARBA00022984"/>
    </source>
</evidence>
<evidence type="ECO:0000256" key="16">
    <source>
        <dbReference type="SAM" id="SignalP"/>
    </source>
</evidence>
<feature type="domain" description="Peptidase S11 D-Ala-D-Ala carboxypeptidase A C-terminal" evidence="17">
    <location>
        <begin position="298"/>
        <end position="388"/>
    </location>
</feature>
<comment type="similarity">
    <text evidence="3 15">Belongs to the peptidase S11 family.</text>
</comment>
<feature type="binding site" evidence="14">
    <location>
        <position position="248"/>
    </location>
    <ligand>
        <name>substrate</name>
    </ligand>
</feature>
<gene>
    <name evidence="18" type="ORF">EYW49_12690</name>
</gene>
<evidence type="ECO:0000256" key="14">
    <source>
        <dbReference type="PIRSR" id="PIRSR618044-2"/>
    </source>
</evidence>
<comment type="caution">
    <text evidence="18">The sequence shown here is derived from an EMBL/GenBank/DDBJ whole genome shotgun (WGS) entry which is preliminary data.</text>
</comment>
<reference evidence="18 19" key="1">
    <citation type="submission" date="2019-02" db="EMBL/GenBank/DDBJ databases">
        <title>Siculibacillus lacustris gen. nov., sp. nov., a new rosette-forming bacterium isolated from a freshwater crater lake (Lake St. Ana, Romania).</title>
        <authorList>
            <person name="Felfoldi T."/>
            <person name="Marton Z."/>
            <person name="Szabo A."/>
            <person name="Mentes A."/>
            <person name="Boka K."/>
            <person name="Marialigeti K."/>
            <person name="Mathe I."/>
            <person name="Koncz M."/>
            <person name="Schumann P."/>
            <person name="Toth E."/>
        </authorList>
    </citation>
    <scope>NUCLEOTIDE SEQUENCE [LARGE SCALE GENOMIC DNA]</scope>
    <source>
        <strain evidence="18 19">SA-279</strain>
    </source>
</reference>
<dbReference type="Pfam" id="PF00768">
    <property type="entry name" value="Peptidase_S11"/>
    <property type="match status" value="1"/>
</dbReference>
<feature type="active site" evidence="13">
    <location>
        <position position="146"/>
    </location>
</feature>
<evidence type="ECO:0000256" key="9">
    <source>
        <dbReference type="ARBA" id="ARBA00022960"/>
    </source>
</evidence>
<dbReference type="Pfam" id="PF07943">
    <property type="entry name" value="PBP5_C"/>
    <property type="match status" value="1"/>
</dbReference>
<keyword evidence="19" id="KW-1185">Reference proteome</keyword>
<name>A0A4Q9VMZ3_9HYPH</name>
<evidence type="ECO:0000256" key="6">
    <source>
        <dbReference type="ARBA" id="ARBA00022670"/>
    </source>
</evidence>
<dbReference type="EC" id="3.4.16.4" evidence="4"/>
<keyword evidence="5 18" id="KW-0121">Carboxypeptidase</keyword>
<keyword evidence="10" id="KW-0573">Peptidoglycan synthesis</keyword>
<dbReference type="InterPro" id="IPR001967">
    <property type="entry name" value="Peptidase_S11_N"/>
</dbReference>
<organism evidence="18 19">
    <name type="scientific">Siculibacillus lacustris</name>
    <dbReference type="NCBI Taxonomy" id="1549641"/>
    <lineage>
        <taxon>Bacteria</taxon>
        <taxon>Pseudomonadati</taxon>
        <taxon>Pseudomonadota</taxon>
        <taxon>Alphaproteobacteria</taxon>
        <taxon>Hyphomicrobiales</taxon>
        <taxon>Ancalomicrobiaceae</taxon>
        <taxon>Siculibacillus</taxon>
    </lineage>
</organism>
<dbReference type="UniPathway" id="UPA00219"/>
<dbReference type="InterPro" id="IPR037167">
    <property type="entry name" value="Peptidase_S11_C_sf"/>
</dbReference>
<evidence type="ECO:0000256" key="13">
    <source>
        <dbReference type="PIRSR" id="PIRSR618044-1"/>
    </source>
</evidence>
<feature type="active site" description="Acyl-ester intermediate" evidence="13">
    <location>
        <position position="81"/>
    </location>
</feature>
<comment type="pathway">
    <text evidence="2">Cell wall biogenesis; peptidoglycan biosynthesis.</text>
</comment>
<dbReference type="RefSeq" id="WP_131309951.1">
    <property type="nucleotide sequence ID" value="NZ_SJFN01000017.1"/>
</dbReference>
<keyword evidence="9" id="KW-0133">Cell shape</keyword>
<feature type="active site" description="Proton acceptor" evidence="13">
    <location>
        <position position="84"/>
    </location>
</feature>
<evidence type="ECO:0000256" key="2">
    <source>
        <dbReference type="ARBA" id="ARBA00004752"/>
    </source>
</evidence>
<dbReference type="Gene3D" id="3.40.710.10">
    <property type="entry name" value="DD-peptidase/beta-lactamase superfamily"/>
    <property type="match status" value="1"/>
</dbReference>
<dbReference type="AlphaFoldDB" id="A0A4Q9VMZ3"/>
<sequence>MTANVSARGPRGVIARLAAAVLCLALVGATKPPAKAPGKTGSTPAAAAAMDTKADIALLVDYATGTTLFEKNAERSFPPASLTKMMTMAVTFREIAEGRLSLDGEFPISEHAWRTGGAPSHTSSMFAPINSKAKIVDLLQGVMIQSANDGAIAIAEGIAGTESAFADLMNRRAKEIGLENSNFTNPTGLPDPANRSTARDLAAIARHLITDYPDLYKFYSQREFTYNKIRQLNRNPLLAEGLGADGVKTGYIKESGYNIVGSAVQNGQRLIVVIGGAATEKERGEDARKLLDWGFRTFESVRLYGAGESIGEAMVFGGTANGVKVAAAKNVDILIPRGNRDKLRARVVYTGPIKAPIAKDQPIGKLVVTRNEQVIQEIPVAAAESIEVGTLRQRAVDGTRELLMGLLRR</sequence>
<dbReference type="InterPro" id="IPR012338">
    <property type="entry name" value="Beta-lactam/transpept-like"/>
</dbReference>
<dbReference type="PANTHER" id="PTHR21581:SF6">
    <property type="entry name" value="TRAFFICKING PROTEIN PARTICLE COMPLEX SUBUNIT 12"/>
    <property type="match status" value="1"/>
</dbReference>
<keyword evidence="8" id="KW-0378">Hydrolase</keyword>
<evidence type="ECO:0000256" key="4">
    <source>
        <dbReference type="ARBA" id="ARBA00012448"/>
    </source>
</evidence>
<dbReference type="EMBL" id="SJFN01000017">
    <property type="protein sequence ID" value="TBW37002.1"/>
    <property type="molecule type" value="Genomic_DNA"/>
</dbReference>
<dbReference type="InterPro" id="IPR012907">
    <property type="entry name" value="Peptidase_S11_C"/>
</dbReference>
<evidence type="ECO:0000256" key="3">
    <source>
        <dbReference type="ARBA" id="ARBA00007164"/>
    </source>
</evidence>
<evidence type="ECO:0000256" key="12">
    <source>
        <dbReference type="ARBA" id="ARBA00034000"/>
    </source>
</evidence>
<dbReference type="GO" id="GO:0006508">
    <property type="term" value="P:proteolysis"/>
    <property type="evidence" value="ECO:0007669"/>
    <property type="project" value="UniProtKB-KW"/>
</dbReference>
<feature type="signal peptide" evidence="16">
    <location>
        <begin position="1"/>
        <end position="36"/>
    </location>
</feature>
<dbReference type="SMART" id="SM00936">
    <property type="entry name" value="PBP5_C"/>
    <property type="match status" value="1"/>
</dbReference>
<comment type="catalytic activity">
    <reaction evidence="12">
        <text>Preferential cleavage: (Ac)2-L-Lys-D-Ala-|-D-Ala. Also transpeptidation of peptidyl-alanyl moieties that are N-acyl substituents of D-alanine.</text>
        <dbReference type="EC" id="3.4.16.4"/>
    </reaction>
</comment>
<dbReference type="GO" id="GO:0071555">
    <property type="term" value="P:cell wall organization"/>
    <property type="evidence" value="ECO:0007669"/>
    <property type="project" value="UniProtKB-KW"/>
</dbReference>
<dbReference type="InterPro" id="IPR018044">
    <property type="entry name" value="Peptidase_S11"/>
</dbReference>
<evidence type="ECO:0000256" key="8">
    <source>
        <dbReference type="ARBA" id="ARBA00022801"/>
    </source>
</evidence>
<dbReference type="InterPro" id="IPR015956">
    <property type="entry name" value="Peniciliin-bd_prot_C_sf"/>
</dbReference>
<dbReference type="Gene3D" id="2.60.410.10">
    <property type="entry name" value="D-Ala-D-Ala carboxypeptidase, C-terminal domain"/>
    <property type="match status" value="1"/>
</dbReference>
<comment type="function">
    <text evidence="1">Removes C-terminal D-alanyl residues from sugar-peptide cell wall precursors.</text>
</comment>
<keyword evidence="6" id="KW-0645">Protease</keyword>
<evidence type="ECO:0000256" key="1">
    <source>
        <dbReference type="ARBA" id="ARBA00003217"/>
    </source>
</evidence>
<evidence type="ECO:0000256" key="11">
    <source>
        <dbReference type="ARBA" id="ARBA00023316"/>
    </source>
</evidence>
<dbReference type="GO" id="GO:0009002">
    <property type="term" value="F:serine-type D-Ala-D-Ala carboxypeptidase activity"/>
    <property type="evidence" value="ECO:0007669"/>
    <property type="project" value="UniProtKB-EC"/>
</dbReference>
<feature type="chain" id="PRO_5020321462" description="serine-type D-Ala-D-Ala carboxypeptidase" evidence="16">
    <location>
        <begin position="37"/>
        <end position="409"/>
    </location>
</feature>
<evidence type="ECO:0000313" key="18">
    <source>
        <dbReference type="EMBL" id="TBW37002.1"/>
    </source>
</evidence>
<dbReference type="PANTHER" id="PTHR21581">
    <property type="entry name" value="D-ALANYL-D-ALANINE CARBOXYPEPTIDASE"/>
    <property type="match status" value="1"/>
</dbReference>
<keyword evidence="7 16" id="KW-0732">Signal</keyword>
<dbReference type="Proteomes" id="UP000292781">
    <property type="component" value="Unassembled WGS sequence"/>
</dbReference>
<dbReference type="PRINTS" id="PR00725">
    <property type="entry name" value="DADACBPTASE1"/>
</dbReference>
<accession>A0A4Q9VMZ3</accession>
<evidence type="ECO:0000259" key="17">
    <source>
        <dbReference type="SMART" id="SM00936"/>
    </source>
</evidence>
<keyword evidence="11" id="KW-0961">Cell wall biogenesis/degradation</keyword>
<evidence type="ECO:0000313" key="19">
    <source>
        <dbReference type="Proteomes" id="UP000292781"/>
    </source>
</evidence>
<protein>
    <recommendedName>
        <fullName evidence="4">serine-type D-Ala-D-Ala carboxypeptidase</fullName>
        <ecNumber evidence="4">3.4.16.4</ecNumber>
    </recommendedName>
</protein>
<proteinExistence type="inferred from homology"/>
<dbReference type="SUPFAM" id="SSF69189">
    <property type="entry name" value="Penicillin-binding protein associated domain"/>
    <property type="match status" value="1"/>
</dbReference>
<evidence type="ECO:0000256" key="7">
    <source>
        <dbReference type="ARBA" id="ARBA00022729"/>
    </source>
</evidence>
<evidence type="ECO:0000256" key="15">
    <source>
        <dbReference type="RuleBase" id="RU004016"/>
    </source>
</evidence>